<feature type="domain" description="RRM" evidence="7">
    <location>
        <begin position="441"/>
        <end position="508"/>
    </location>
</feature>
<evidence type="ECO:0000256" key="5">
    <source>
        <dbReference type="PROSITE-ProRule" id="PRU00176"/>
    </source>
</evidence>
<evidence type="ECO:0008006" key="11">
    <source>
        <dbReference type="Google" id="ProtNLM"/>
    </source>
</evidence>
<dbReference type="Pfam" id="PF04818">
    <property type="entry name" value="CID"/>
    <property type="match status" value="1"/>
</dbReference>
<dbReference type="Proteomes" id="UP000800093">
    <property type="component" value="Unassembled WGS sequence"/>
</dbReference>
<dbReference type="SUPFAM" id="SSF48464">
    <property type="entry name" value="ENTH/VHS domain"/>
    <property type="match status" value="1"/>
</dbReference>
<dbReference type="FunFam" id="3.30.70.330:FF:000397">
    <property type="entry name" value="RNA binding protein Nrd1"/>
    <property type="match status" value="1"/>
</dbReference>
<evidence type="ECO:0000313" key="9">
    <source>
        <dbReference type="EMBL" id="KAF2268980.1"/>
    </source>
</evidence>
<comment type="subcellular location">
    <subcellularLocation>
        <location evidence="1">Nucleus</location>
    </subcellularLocation>
</comment>
<dbReference type="GO" id="GO:0032991">
    <property type="term" value="C:protein-containing complex"/>
    <property type="evidence" value="ECO:0007669"/>
    <property type="project" value="UniProtKB-ARBA"/>
</dbReference>
<dbReference type="GO" id="GO:0006369">
    <property type="term" value="P:termination of RNA polymerase II transcription"/>
    <property type="evidence" value="ECO:0007669"/>
    <property type="project" value="UniProtKB-ARBA"/>
</dbReference>
<dbReference type="EMBL" id="ML986584">
    <property type="protein sequence ID" value="KAF2268980.1"/>
    <property type="molecule type" value="Genomic_DNA"/>
</dbReference>
<dbReference type="SUPFAM" id="SSF54928">
    <property type="entry name" value="RNA-binding domain, RBD"/>
    <property type="match status" value="1"/>
</dbReference>
<dbReference type="SMART" id="SM00360">
    <property type="entry name" value="RRM"/>
    <property type="match status" value="1"/>
</dbReference>
<dbReference type="Pfam" id="PF00076">
    <property type="entry name" value="RRM_1"/>
    <property type="match status" value="1"/>
</dbReference>
<name>A0A9P4N9A6_9PLEO</name>
<dbReference type="PROSITE" id="PS51391">
    <property type="entry name" value="CID"/>
    <property type="match status" value="1"/>
</dbReference>
<feature type="region of interest" description="Disordered" evidence="6">
    <location>
        <begin position="572"/>
        <end position="631"/>
    </location>
</feature>
<feature type="domain" description="CID" evidence="8">
    <location>
        <begin position="1"/>
        <end position="153"/>
    </location>
</feature>
<dbReference type="GO" id="GO:0031124">
    <property type="term" value="P:mRNA 3'-end processing"/>
    <property type="evidence" value="ECO:0007669"/>
    <property type="project" value="UniProtKB-ARBA"/>
</dbReference>
<accession>A0A9P4N9A6</accession>
<dbReference type="InterPro" id="IPR048892">
    <property type="entry name" value="Nrd1_Seb1_dom2"/>
</dbReference>
<dbReference type="InterPro" id="IPR035979">
    <property type="entry name" value="RBD_domain_sf"/>
</dbReference>
<evidence type="ECO:0000256" key="6">
    <source>
        <dbReference type="SAM" id="MobiDB-lite"/>
    </source>
</evidence>
<dbReference type="GO" id="GO:0005634">
    <property type="term" value="C:nucleus"/>
    <property type="evidence" value="ECO:0007669"/>
    <property type="project" value="UniProtKB-SubCell"/>
</dbReference>
<proteinExistence type="predicted"/>
<dbReference type="SMART" id="SM00582">
    <property type="entry name" value="RPR"/>
    <property type="match status" value="1"/>
</dbReference>
<dbReference type="PROSITE" id="PS50102">
    <property type="entry name" value="RRM"/>
    <property type="match status" value="1"/>
</dbReference>
<dbReference type="GO" id="GO:0003723">
    <property type="term" value="F:RNA binding"/>
    <property type="evidence" value="ECO:0007669"/>
    <property type="project" value="UniProtKB-UniRule"/>
</dbReference>
<protein>
    <recommendedName>
        <fullName evidence="11">RNA binding protein Nrd1</fullName>
    </recommendedName>
</protein>
<evidence type="ECO:0000259" key="7">
    <source>
        <dbReference type="PROSITE" id="PS50102"/>
    </source>
</evidence>
<dbReference type="CDD" id="cd16984">
    <property type="entry name" value="CID_Nrd1_like"/>
    <property type="match status" value="1"/>
</dbReference>
<keyword evidence="4" id="KW-0539">Nucleus</keyword>
<evidence type="ECO:0000256" key="2">
    <source>
        <dbReference type="ARBA" id="ARBA00022553"/>
    </source>
</evidence>
<sequence length="648" mass="69322">MAAPVELETLLQSLQALKPPGVTKTKIDTITQLCVQNVQSDAAIVQKIVQQFKSSPATHKLGVIYVVDSVTRQWVEKAKVAGQAVSRNAAPGTFASGVQKVTDVLPELMADLIQSAPDNQKDKISKLLDIWERGQTFPSSIISSFKQQLSSPQNHSYTPPGSPPNGLIASFGAGTIANPPPVAPPAPVATLPDTGSLLAALAGLGQQNVQNTAQTNPPPAAPPAFPFLPNVAPPPPGLVPPPPVASNGQAVLPPPQAGGNDIMQQILQAIASGVIPPDQAMQVLAALAQAQPAGVQASIAPPLSQPAVAANIQPVVQNSSQPDRYEQDGSRYRDRSRSPDYNRRRFSPNRRSPPPNRRDSPTYGAYDPNAGAEGNSTSRQSDRERGRGRGRHRGRNEYRQRTPPAQRRQPSPPANAQRNPQPKLIDWDLTLPRDHIKVLSRTLFIGGAGGTEGEIRNIFNRFGKVQTCIVNQEKRHAFVKMVNRRDALAAKEGMDNIQDPNALAKARQTRWGVGFGPRDCSDYASGISVIPISRLTDADRKWVLTAEYGGTGGRPLEGGMVIEEPDIEIGAGVSSKAISRRVPPDGGRRGGHGFGQRGGSDNSPRFRKQDRSQVHEPRHISPRPEAAVAVPPAVPGFGFQLPGMPSGF</sequence>
<dbReference type="InterPro" id="IPR012677">
    <property type="entry name" value="Nucleotide-bd_a/b_plait_sf"/>
</dbReference>
<reference evidence="10" key="1">
    <citation type="journal article" date="2020" name="Stud. Mycol.">
        <title>101 Dothideomycetes genomes: A test case for predicting lifestyles and emergence of pathogens.</title>
        <authorList>
            <person name="Haridas S."/>
            <person name="Albert R."/>
            <person name="Binder M."/>
            <person name="Bloem J."/>
            <person name="LaButti K."/>
            <person name="Salamov A."/>
            <person name="Andreopoulos B."/>
            <person name="Baker S."/>
            <person name="Barry K."/>
            <person name="Bills G."/>
            <person name="Bluhm B."/>
            <person name="Cannon C."/>
            <person name="Castanera R."/>
            <person name="Culley D."/>
            <person name="Daum C."/>
            <person name="Ezra D."/>
            <person name="Gonzalez J."/>
            <person name="Henrissat B."/>
            <person name="Kuo A."/>
            <person name="Liang C."/>
            <person name="Lipzen A."/>
            <person name="Lutzoni F."/>
            <person name="Magnuson J."/>
            <person name="Mondo S."/>
            <person name="Nolan M."/>
            <person name="Ohm R."/>
            <person name="Pangilinan J."/>
            <person name="Park H.-J."/>
            <person name="Ramirez L."/>
            <person name="Alfaro M."/>
            <person name="Sun H."/>
            <person name="Tritt A."/>
            <person name="Yoshinaga Y."/>
            <person name="Zwiers L.-H."/>
            <person name="Turgeon B."/>
            <person name="Goodwin S."/>
            <person name="Spatafora J."/>
            <person name="Crous P."/>
            <person name="Grigoriev I."/>
        </authorList>
    </citation>
    <scope>NUCLEOTIDE SEQUENCE [LARGE SCALE GENOMIC DNA]</scope>
    <source>
        <strain evidence="10">CBS 304.66</strain>
    </source>
</reference>
<dbReference type="InterPro" id="IPR008942">
    <property type="entry name" value="ENTH_VHS"/>
</dbReference>
<dbReference type="InterPro" id="IPR006569">
    <property type="entry name" value="CID_dom"/>
</dbReference>
<evidence type="ECO:0000256" key="3">
    <source>
        <dbReference type="ARBA" id="ARBA00022884"/>
    </source>
</evidence>
<dbReference type="Gene3D" id="1.25.40.90">
    <property type="match status" value="1"/>
</dbReference>
<gene>
    <name evidence="9" type="ORF">CC78DRAFT_540418</name>
</gene>
<dbReference type="OrthoDB" id="79367at2759"/>
<keyword evidence="10" id="KW-1185">Reference proteome</keyword>
<dbReference type="Pfam" id="PF21380">
    <property type="entry name" value="Nrd1-Seb1_dom2"/>
    <property type="match status" value="1"/>
</dbReference>
<evidence type="ECO:0000259" key="8">
    <source>
        <dbReference type="PROSITE" id="PS51391"/>
    </source>
</evidence>
<evidence type="ECO:0000256" key="4">
    <source>
        <dbReference type="ARBA" id="ARBA00023242"/>
    </source>
</evidence>
<evidence type="ECO:0000256" key="1">
    <source>
        <dbReference type="ARBA" id="ARBA00004123"/>
    </source>
</evidence>
<feature type="compositionally biased region" description="Basic and acidic residues" evidence="6">
    <location>
        <begin position="323"/>
        <end position="343"/>
    </location>
</feature>
<dbReference type="InterPro" id="IPR000504">
    <property type="entry name" value="RRM_dom"/>
</dbReference>
<keyword evidence="3 5" id="KW-0694">RNA-binding</keyword>
<dbReference type="GO" id="GO:0031126">
    <property type="term" value="P:sno(s)RNA 3'-end processing"/>
    <property type="evidence" value="ECO:0007669"/>
    <property type="project" value="UniProtKB-ARBA"/>
</dbReference>
<dbReference type="AlphaFoldDB" id="A0A9P4N9A6"/>
<evidence type="ECO:0000313" key="10">
    <source>
        <dbReference type="Proteomes" id="UP000800093"/>
    </source>
</evidence>
<feature type="compositionally biased region" description="Basic and acidic residues" evidence="6">
    <location>
        <begin position="607"/>
        <end position="619"/>
    </location>
</feature>
<dbReference type="GO" id="GO:0010629">
    <property type="term" value="P:negative regulation of gene expression"/>
    <property type="evidence" value="ECO:0007669"/>
    <property type="project" value="UniProtKB-ARBA"/>
</dbReference>
<dbReference type="Gene3D" id="3.30.70.330">
    <property type="match status" value="1"/>
</dbReference>
<comment type="caution">
    <text evidence="9">The sequence shown here is derived from an EMBL/GenBank/DDBJ whole genome shotgun (WGS) entry which is preliminary data.</text>
</comment>
<feature type="region of interest" description="Disordered" evidence="6">
    <location>
        <begin position="314"/>
        <end position="423"/>
    </location>
</feature>
<feature type="compositionally biased region" description="Low complexity" evidence="6">
    <location>
        <begin position="401"/>
        <end position="418"/>
    </location>
</feature>
<keyword evidence="2" id="KW-0597">Phosphoprotein</keyword>
<dbReference type="FunFam" id="1.25.40.90:FF:000026">
    <property type="entry name" value="RNA binding protein Nrd1"/>
    <property type="match status" value="1"/>
</dbReference>
<organism evidence="9 10">
    <name type="scientific">Lojkania enalia</name>
    <dbReference type="NCBI Taxonomy" id="147567"/>
    <lineage>
        <taxon>Eukaryota</taxon>
        <taxon>Fungi</taxon>
        <taxon>Dikarya</taxon>
        <taxon>Ascomycota</taxon>
        <taxon>Pezizomycotina</taxon>
        <taxon>Dothideomycetes</taxon>
        <taxon>Pleosporomycetidae</taxon>
        <taxon>Pleosporales</taxon>
        <taxon>Pleosporales incertae sedis</taxon>
        <taxon>Lojkania</taxon>
    </lineage>
</organism>